<comment type="caution">
    <text evidence="2">The sequence shown here is derived from an EMBL/GenBank/DDBJ whole genome shotgun (WGS) entry which is preliminary data.</text>
</comment>
<dbReference type="OrthoDB" id="5797364at2"/>
<dbReference type="AlphaFoldDB" id="A0A2U2N162"/>
<feature type="region of interest" description="Disordered" evidence="1">
    <location>
        <begin position="129"/>
        <end position="160"/>
    </location>
</feature>
<organism evidence="2 3">
    <name type="scientific">Sediminicurvatus halobius</name>
    <dbReference type="NCBI Taxonomy" id="2182432"/>
    <lineage>
        <taxon>Bacteria</taxon>
        <taxon>Pseudomonadati</taxon>
        <taxon>Pseudomonadota</taxon>
        <taxon>Gammaproteobacteria</taxon>
        <taxon>Chromatiales</taxon>
        <taxon>Ectothiorhodospiraceae</taxon>
        <taxon>Sediminicurvatus</taxon>
    </lineage>
</organism>
<accession>A0A2U2N162</accession>
<evidence type="ECO:0000256" key="1">
    <source>
        <dbReference type="SAM" id="MobiDB-lite"/>
    </source>
</evidence>
<reference evidence="2 3" key="1">
    <citation type="submission" date="2018-05" db="EMBL/GenBank/DDBJ databases">
        <title>Spiribacter halobius sp. nov., a moderately halophilic bacterium isolated from marine solar saltern.</title>
        <authorList>
            <person name="Zheng W.-S."/>
            <person name="Lu D.-C."/>
            <person name="Du Z.-J."/>
        </authorList>
    </citation>
    <scope>NUCLEOTIDE SEQUENCE [LARGE SCALE GENOMIC DNA]</scope>
    <source>
        <strain evidence="2 3">E85</strain>
    </source>
</reference>
<name>A0A2U2N162_9GAMM</name>
<keyword evidence="3" id="KW-1185">Reference proteome</keyword>
<protein>
    <submittedName>
        <fullName evidence="2">Uncharacterized protein</fullName>
    </submittedName>
</protein>
<sequence>METRSTEHFLRQLGDIQQQFLADLVRSSRALGDSRGDVGDVFREQLHCYRRAVDDTLRLEHELCESLKSEQQSGEADAGLARFAADLAETGIEFREQLWHTWFETADRLGDGSLGTFVHPLRFWSQMLRREEGSQPAADQPPAAEHKPSAADIPRTQQRA</sequence>
<proteinExistence type="predicted"/>
<gene>
    <name evidence="2" type="ORF">DEM34_10550</name>
</gene>
<evidence type="ECO:0000313" key="3">
    <source>
        <dbReference type="Proteomes" id="UP000245474"/>
    </source>
</evidence>
<evidence type="ECO:0000313" key="2">
    <source>
        <dbReference type="EMBL" id="PWG62802.1"/>
    </source>
</evidence>
<dbReference type="RefSeq" id="WP_109678781.1">
    <property type="nucleotide sequence ID" value="NZ_CP086615.1"/>
</dbReference>
<dbReference type="EMBL" id="QFFI01000015">
    <property type="protein sequence ID" value="PWG62802.1"/>
    <property type="molecule type" value="Genomic_DNA"/>
</dbReference>
<dbReference type="Proteomes" id="UP000245474">
    <property type="component" value="Unassembled WGS sequence"/>
</dbReference>